<organism evidence="1 2">
    <name type="scientific">Streptomyces argyrophylli</name>
    <dbReference type="NCBI Taxonomy" id="2726118"/>
    <lineage>
        <taxon>Bacteria</taxon>
        <taxon>Bacillati</taxon>
        <taxon>Actinomycetota</taxon>
        <taxon>Actinomycetes</taxon>
        <taxon>Kitasatosporales</taxon>
        <taxon>Streptomycetaceae</taxon>
        <taxon>Streptomyces</taxon>
    </lineage>
</organism>
<reference evidence="1 2" key="1">
    <citation type="submission" date="2020-05" db="EMBL/GenBank/DDBJ databases">
        <authorList>
            <person name="Li K."/>
        </authorList>
    </citation>
    <scope>NUCLEOTIDE SEQUENCE [LARGE SCALE GENOMIC DNA]</scope>
    <source>
        <strain evidence="2">jing01</strain>
    </source>
</reference>
<dbReference type="RefSeq" id="WP_171152287.1">
    <property type="nucleotide sequence ID" value="NZ_CP053189.1"/>
</dbReference>
<dbReference type="Proteomes" id="UP000502641">
    <property type="component" value="Chromosome"/>
</dbReference>
<gene>
    <name evidence="1" type="ORF">HKX69_08865</name>
</gene>
<proteinExistence type="predicted"/>
<dbReference type="KEGG" id="sarg:HKX69_08865"/>
<dbReference type="AlphaFoldDB" id="A0A6M4PJ18"/>
<protein>
    <submittedName>
        <fullName evidence="1">Uncharacterized protein</fullName>
    </submittedName>
</protein>
<accession>A0A6M4PJ18</accession>
<evidence type="ECO:0000313" key="2">
    <source>
        <dbReference type="Proteomes" id="UP000502641"/>
    </source>
</evidence>
<evidence type="ECO:0000313" key="1">
    <source>
        <dbReference type="EMBL" id="QJS09626.1"/>
    </source>
</evidence>
<dbReference type="EMBL" id="CP053189">
    <property type="protein sequence ID" value="QJS09626.1"/>
    <property type="molecule type" value="Genomic_DNA"/>
</dbReference>
<name>A0A6M4PJ18_9ACTN</name>
<sequence length="170" mass="18809">MKDDDGTRALFHALDRLPGPRHLEHPDGFDHARARLRAAGLRAAGLRDRLSHDFGRPCRLDEGFQDASFSFSLDIPAEATGAGVPLGVRLSDYGDLAVVITSAPGGHDDLDDAVRDGALSETDRDRITVALADLGYRLVAPRLLHRPYDGVTWLTDEDHATWWTRFFDHL</sequence>
<keyword evidence="2" id="KW-1185">Reference proteome</keyword>